<feature type="region of interest" description="Disordered" evidence="1">
    <location>
        <begin position="133"/>
        <end position="155"/>
    </location>
</feature>
<comment type="caution">
    <text evidence="2">The sequence shown here is derived from an EMBL/GenBank/DDBJ whole genome shotgun (WGS) entry which is preliminary data.</text>
</comment>
<dbReference type="AlphaFoldDB" id="A0A2S9ZVV4"/>
<organism evidence="2 3">
    <name type="scientific">Rhodotorula toruloides</name>
    <name type="common">Yeast</name>
    <name type="synonym">Rhodosporidium toruloides</name>
    <dbReference type="NCBI Taxonomy" id="5286"/>
    <lineage>
        <taxon>Eukaryota</taxon>
        <taxon>Fungi</taxon>
        <taxon>Dikarya</taxon>
        <taxon>Basidiomycota</taxon>
        <taxon>Pucciniomycotina</taxon>
        <taxon>Microbotryomycetes</taxon>
        <taxon>Sporidiobolales</taxon>
        <taxon>Sporidiobolaceae</taxon>
        <taxon>Rhodotorula</taxon>
    </lineage>
</organism>
<protein>
    <submittedName>
        <fullName evidence="2">Uncharacterized protein</fullName>
    </submittedName>
</protein>
<gene>
    <name evidence="2" type="ORF">AAT19DRAFT_11902</name>
</gene>
<reference evidence="2 3" key="1">
    <citation type="journal article" date="2018" name="Elife">
        <title>Functional genomics of lipid metabolism in the oleaginous yeast Rhodosporidium toruloides.</title>
        <authorList>
            <person name="Coradetti S.T."/>
            <person name="Pinel D."/>
            <person name="Geiselman G."/>
            <person name="Ito M."/>
            <person name="Mondo S."/>
            <person name="Reilly M.C."/>
            <person name="Cheng Y.F."/>
            <person name="Bauer S."/>
            <person name="Grigoriev I."/>
            <person name="Gladden J.M."/>
            <person name="Simmons B.A."/>
            <person name="Brem R."/>
            <person name="Arkin A.P."/>
            <person name="Skerker J.M."/>
        </authorList>
    </citation>
    <scope>NUCLEOTIDE SEQUENCE [LARGE SCALE GENOMIC DNA]</scope>
    <source>
        <strain evidence="2 3">NBRC 0880</strain>
    </source>
</reference>
<evidence type="ECO:0000256" key="1">
    <source>
        <dbReference type="SAM" id="MobiDB-lite"/>
    </source>
</evidence>
<evidence type="ECO:0000313" key="3">
    <source>
        <dbReference type="Proteomes" id="UP000239560"/>
    </source>
</evidence>
<proteinExistence type="predicted"/>
<name>A0A2S9ZVV4_RHOTO</name>
<sequence length="170" mass="18921">MKVRRRAIRRSTQDNTKATSKSISAWRRPFVKLRSCCEGMRRGQLFALRAAPVRSGCSGTIPFHLTQFLATLRSPAQANSSNVFVREACPVLRLRNVLRADDAPASNQVFPFCPLHLIPQSCAELGAREKVASRDEASESQAAARRVVKRHSSQMSSVAFTIRRKRAGAR</sequence>
<accession>A0A2S9ZVV4</accession>
<dbReference type="EMBL" id="LCTV02000018">
    <property type="protein sequence ID" value="PRQ69881.1"/>
    <property type="molecule type" value="Genomic_DNA"/>
</dbReference>
<feature type="region of interest" description="Disordered" evidence="1">
    <location>
        <begin position="1"/>
        <end position="20"/>
    </location>
</feature>
<dbReference type="Proteomes" id="UP000239560">
    <property type="component" value="Unassembled WGS sequence"/>
</dbReference>
<evidence type="ECO:0000313" key="2">
    <source>
        <dbReference type="EMBL" id="PRQ69881.1"/>
    </source>
</evidence>